<proteinExistence type="predicted"/>
<comment type="caution">
    <text evidence="3">The sequence shown here is derived from an EMBL/GenBank/DDBJ whole genome shotgun (WGS) entry which is preliminary data.</text>
</comment>
<feature type="signal peptide" evidence="2">
    <location>
        <begin position="1"/>
        <end position="27"/>
    </location>
</feature>
<dbReference type="Proteomes" id="UP000194003">
    <property type="component" value="Unassembled WGS sequence"/>
</dbReference>
<keyword evidence="4" id="KW-1185">Reference proteome</keyword>
<feature type="region of interest" description="Disordered" evidence="1">
    <location>
        <begin position="50"/>
        <end position="115"/>
    </location>
</feature>
<feature type="compositionally biased region" description="Basic and acidic residues" evidence="1">
    <location>
        <begin position="55"/>
        <end position="80"/>
    </location>
</feature>
<evidence type="ECO:0000256" key="2">
    <source>
        <dbReference type="SAM" id="SignalP"/>
    </source>
</evidence>
<dbReference type="AlphaFoldDB" id="A0A1Y2K904"/>
<accession>A0A1Y2K904</accession>
<evidence type="ECO:0000313" key="3">
    <source>
        <dbReference type="EMBL" id="OSM06977.1"/>
    </source>
</evidence>
<evidence type="ECO:0000313" key="4">
    <source>
        <dbReference type="Proteomes" id="UP000194003"/>
    </source>
</evidence>
<gene>
    <name evidence="3" type="ORF">MAIT1_00127</name>
</gene>
<reference evidence="3 4" key="1">
    <citation type="journal article" date="2016" name="BMC Genomics">
        <title>Combined genomic and structural analyses of a cultured magnetotactic bacterium reveals its niche adaptation to a dynamic environment.</title>
        <authorList>
            <person name="Araujo A.C."/>
            <person name="Morillo V."/>
            <person name="Cypriano J."/>
            <person name="Teixeira L.C."/>
            <person name="Leao P."/>
            <person name="Lyra S."/>
            <person name="Almeida L.G."/>
            <person name="Bazylinski D.A."/>
            <person name="Vasconcellos A.T."/>
            <person name="Abreu F."/>
            <person name="Lins U."/>
        </authorList>
    </citation>
    <scope>NUCLEOTIDE SEQUENCE [LARGE SCALE GENOMIC DNA]</scope>
    <source>
        <strain evidence="3 4">IT-1</strain>
    </source>
</reference>
<feature type="compositionally biased region" description="Basic and acidic residues" evidence="1">
    <location>
        <begin position="90"/>
        <end position="105"/>
    </location>
</feature>
<feature type="chain" id="PRO_5013050703" description="Low-complexity protein" evidence="2">
    <location>
        <begin position="28"/>
        <end position="115"/>
    </location>
</feature>
<evidence type="ECO:0008006" key="5">
    <source>
        <dbReference type="Google" id="ProtNLM"/>
    </source>
</evidence>
<name>A0A1Y2K904_9PROT</name>
<organism evidence="3 4">
    <name type="scientific">Magnetofaba australis IT-1</name>
    <dbReference type="NCBI Taxonomy" id="1434232"/>
    <lineage>
        <taxon>Bacteria</taxon>
        <taxon>Pseudomonadati</taxon>
        <taxon>Pseudomonadota</taxon>
        <taxon>Magnetococcia</taxon>
        <taxon>Magnetococcales</taxon>
        <taxon>Magnetococcaceae</taxon>
        <taxon>Magnetofaba</taxon>
    </lineage>
</organism>
<dbReference type="RefSeq" id="WP_085440842.1">
    <property type="nucleotide sequence ID" value="NZ_LVJN01000015.1"/>
</dbReference>
<keyword evidence="2" id="KW-0732">Signal</keyword>
<protein>
    <recommendedName>
        <fullName evidence="5">Low-complexity protein</fullName>
    </recommendedName>
</protein>
<sequence length="115" mass="11295">MRIKGFVISALAAAGLMAFGAMGSAGAAENPFAIEQADAQQHQMISGGCGSAKCGGEKPKESKCGGEKPKESKCGGEKPKSSACGAAKCGGEKPKESKCGGEKPKPSACGAAKCG</sequence>
<dbReference type="EMBL" id="LVJN01000015">
    <property type="protein sequence ID" value="OSM06977.1"/>
    <property type="molecule type" value="Genomic_DNA"/>
</dbReference>
<evidence type="ECO:0000256" key="1">
    <source>
        <dbReference type="SAM" id="MobiDB-lite"/>
    </source>
</evidence>